<dbReference type="Pfam" id="PF07883">
    <property type="entry name" value="Cupin_2"/>
    <property type="match status" value="1"/>
</dbReference>
<accession>A0A4R9M4X4</accession>
<feature type="domain" description="HTH cro/C1-type" evidence="2">
    <location>
        <begin position="27"/>
        <end position="81"/>
    </location>
</feature>
<evidence type="ECO:0000313" key="4">
    <source>
        <dbReference type="Proteomes" id="UP000298058"/>
    </source>
</evidence>
<reference evidence="3" key="1">
    <citation type="journal article" date="2019" name="PLoS Negl. Trop. Dis.">
        <title>Revisiting the worldwide diversity of Leptospira species in the environment.</title>
        <authorList>
            <person name="Vincent A.T."/>
            <person name="Schiettekatte O."/>
            <person name="Bourhy P."/>
            <person name="Veyrier F.J."/>
            <person name="Picardeau M."/>
        </authorList>
    </citation>
    <scope>NUCLEOTIDE SEQUENCE [LARGE SCALE GENOMIC DNA]</scope>
    <source>
        <strain evidence="3">201300427</strain>
    </source>
</reference>
<dbReference type="InterPro" id="IPR013096">
    <property type="entry name" value="Cupin_2"/>
</dbReference>
<dbReference type="CDD" id="cd00093">
    <property type="entry name" value="HTH_XRE"/>
    <property type="match status" value="1"/>
</dbReference>
<dbReference type="Proteomes" id="UP000298058">
    <property type="component" value="Unassembled WGS sequence"/>
</dbReference>
<dbReference type="SUPFAM" id="SSF47413">
    <property type="entry name" value="lambda repressor-like DNA-binding domains"/>
    <property type="match status" value="1"/>
</dbReference>
<name>A0A4R9M4X4_9LEPT</name>
<dbReference type="CDD" id="cd02209">
    <property type="entry name" value="cupin_XRE_C"/>
    <property type="match status" value="1"/>
</dbReference>
<organism evidence="3 4">
    <name type="scientific">Leptospira idonii</name>
    <dbReference type="NCBI Taxonomy" id="1193500"/>
    <lineage>
        <taxon>Bacteria</taxon>
        <taxon>Pseudomonadati</taxon>
        <taxon>Spirochaetota</taxon>
        <taxon>Spirochaetia</taxon>
        <taxon>Leptospirales</taxon>
        <taxon>Leptospiraceae</taxon>
        <taxon>Leptospira</taxon>
    </lineage>
</organism>
<dbReference type="RefSeq" id="WP_135758657.1">
    <property type="nucleotide sequence ID" value="NZ_RQHW01000002.1"/>
</dbReference>
<proteinExistence type="predicted"/>
<dbReference type="SUPFAM" id="SSF51182">
    <property type="entry name" value="RmlC-like cupins"/>
    <property type="match status" value="1"/>
</dbReference>
<dbReference type="Gene3D" id="2.60.120.10">
    <property type="entry name" value="Jelly Rolls"/>
    <property type="match status" value="1"/>
</dbReference>
<sequence length="202" mass="22928">MNDTIDEVTPGKLEPEDVLTSILGVTIKKRRLELGYSMEKVSQISSVSRGMLGLIESGKTTPSIGILWKLSKALRTPIAEMIPDLFLRTPKVVRKDEGRIFKLHKGNLEARSLHKDDADKLELYEIKVASGNFPLPAWFENQFEQNIIILEGRLEITFQDKTYSLEQGDSAIFLASDLLQLKNPSSQEVKLIWICPHHQDRK</sequence>
<dbReference type="PANTHER" id="PTHR46797:SF1">
    <property type="entry name" value="METHYLPHOSPHONATE SYNTHASE"/>
    <property type="match status" value="1"/>
</dbReference>
<keyword evidence="4" id="KW-1185">Reference proteome</keyword>
<keyword evidence="1" id="KW-0238">DNA-binding</keyword>
<gene>
    <name evidence="3" type="ORF">EHS15_00980</name>
</gene>
<dbReference type="GO" id="GO:0005829">
    <property type="term" value="C:cytosol"/>
    <property type="evidence" value="ECO:0007669"/>
    <property type="project" value="TreeGrafter"/>
</dbReference>
<dbReference type="OrthoDB" id="9781521at2"/>
<dbReference type="GO" id="GO:0003677">
    <property type="term" value="F:DNA binding"/>
    <property type="evidence" value="ECO:0007669"/>
    <property type="project" value="UniProtKB-KW"/>
</dbReference>
<dbReference type="SMART" id="SM00530">
    <property type="entry name" value="HTH_XRE"/>
    <property type="match status" value="1"/>
</dbReference>
<evidence type="ECO:0000256" key="1">
    <source>
        <dbReference type="ARBA" id="ARBA00023125"/>
    </source>
</evidence>
<dbReference type="Pfam" id="PF01381">
    <property type="entry name" value="HTH_3"/>
    <property type="match status" value="1"/>
</dbReference>
<evidence type="ECO:0000313" key="3">
    <source>
        <dbReference type="EMBL" id="TGN21122.1"/>
    </source>
</evidence>
<comment type="caution">
    <text evidence="3">The sequence shown here is derived from an EMBL/GenBank/DDBJ whole genome shotgun (WGS) entry which is preliminary data.</text>
</comment>
<dbReference type="InterPro" id="IPR014710">
    <property type="entry name" value="RmlC-like_jellyroll"/>
</dbReference>
<dbReference type="InterPro" id="IPR050807">
    <property type="entry name" value="TransReg_Diox_bact_type"/>
</dbReference>
<dbReference type="InterPro" id="IPR011051">
    <property type="entry name" value="RmlC_Cupin_sf"/>
</dbReference>
<dbReference type="Gene3D" id="1.10.260.40">
    <property type="entry name" value="lambda repressor-like DNA-binding domains"/>
    <property type="match status" value="1"/>
</dbReference>
<dbReference type="AlphaFoldDB" id="A0A4R9M4X4"/>
<dbReference type="PANTHER" id="PTHR46797">
    <property type="entry name" value="HTH-TYPE TRANSCRIPTIONAL REGULATOR"/>
    <property type="match status" value="1"/>
</dbReference>
<dbReference type="PROSITE" id="PS50943">
    <property type="entry name" value="HTH_CROC1"/>
    <property type="match status" value="1"/>
</dbReference>
<dbReference type="EMBL" id="RQHW01000002">
    <property type="protein sequence ID" value="TGN21122.1"/>
    <property type="molecule type" value="Genomic_DNA"/>
</dbReference>
<evidence type="ECO:0000259" key="2">
    <source>
        <dbReference type="PROSITE" id="PS50943"/>
    </source>
</evidence>
<dbReference type="GO" id="GO:0003700">
    <property type="term" value="F:DNA-binding transcription factor activity"/>
    <property type="evidence" value="ECO:0007669"/>
    <property type="project" value="TreeGrafter"/>
</dbReference>
<dbReference type="InterPro" id="IPR010982">
    <property type="entry name" value="Lambda_DNA-bd_dom_sf"/>
</dbReference>
<protein>
    <submittedName>
        <fullName evidence="3">Helix-turn-helix domain-containing protein</fullName>
    </submittedName>
</protein>
<dbReference type="InterPro" id="IPR001387">
    <property type="entry name" value="Cro/C1-type_HTH"/>
</dbReference>